<dbReference type="EMBL" id="CAFAAP010000170">
    <property type="protein sequence ID" value="CAB4810691.1"/>
    <property type="molecule type" value="Genomic_DNA"/>
</dbReference>
<dbReference type="AlphaFoldDB" id="A0A6J6YMC3"/>
<evidence type="ECO:0000313" key="2">
    <source>
        <dbReference type="EMBL" id="CAB4810691.1"/>
    </source>
</evidence>
<feature type="region of interest" description="Disordered" evidence="1">
    <location>
        <begin position="1"/>
        <end position="20"/>
    </location>
</feature>
<proteinExistence type="predicted"/>
<organism evidence="2">
    <name type="scientific">freshwater metagenome</name>
    <dbReference type="NCBI Taxonomy" id="449393"/>
    <lineage>
        <taxon>unclassified sequences</taxon>
        <taxon>metagenomes</taxon>
        <taxon>ecological metagenomes</taxon>
    </lineage>
</organism>
<name>A0A6J6YMC3_9ZZZZ</name>
<evidence type="ECO:0000256" key="1">
    <source>
        <dbReference type="SAM" id="MobiDB-lite"/>
    </source>
</evidence>
<accession>A0A6J6YMC3</accession>
<reference evidence="2" key="1">
    <citation type="submission" date="2020-05" db="EMBL/GenBank/DDBJ databases">
        <authorList>
            <person name="Chiriac C."/>
            <person name="Salcher M."/>
            <person name="Ghai R."/>
            <person name="Kavagutti S V."/>
        </authorList>
    </citation>
    <scope>NUCLEOTIDE SEQUENCE</scope>
</reference>
<sequence length="73" mass="7886">MGSSIPQLLKPTANASSKISSNPISLTARETGLVIRIIKPKTIESVETITASKIKLRFFVLAIYSARKNNGIT</sequence>
<protein>
    <submittedName>
        <fullName evidence="2">Unannotated protein</fullName>
    </submittedName>
</protein>
<gene>
    <name evidence="2" type="ORF">UFOPK3026_01086</name>
</gene>